<keyword evidence="3" id="KW-1185">Reference proteome</keyword>
<reference evidence="2" key="2">
    <citation type="submission" date="2018-05" db="EMBL/GenBank/DDBJ databases">
        <title>OmerRS3 (Oryza meridionalis Reference Sequence Version 3).</title>
        <authorList>
            <person name="Zhang J."/>
            <person name="Kudrna D."/>
            <person name="Lee S."/>
            <person name="Talag J."/>
            <person name="Welchert J."/>
            <person name="Wing R.A."/>
        </authorList>
    </citation>
    <scope>NUCLEOTIDE SEQUENCE [LARGE SCALE GENOMIC DNA]</scope>
    <source>
        <strain evidence="2">cv. OR44</strain>
    </source>
</reference>
<evidence type="ECO:0000256" key="1">
    <source>
        <dbReference type="SAM" id="MobiDB-lite"/>
    </source>
</evidence>
<dbReference type="EnsemblPlants" id="OMERI05G08280.1">
    <property type="protein sequence ID" value="OMERI05G08280.1"/>
    <property type="gene ID" value="OMERI05G08280"/>
</dbReference>
<dbReference type="AlphaFoldDB" id="A0A0E0DP40"/>
<evidence type="ECO:0000313" key="3">
    <source>
        <dbReference type="Proteomes" id="UP000008021"/>
    </source>
</evidence>
<accession>A0A0E0DP40</accession>
<organism evidence="2">
    <name type="scientific">Oryza meridionalis</name>
    <dbReference type="NCBI Taxonomy" id="40149"/>
    <lineage>
        <taxon>Eukaryota</taxon>
        <taxon>Viridiplantae</taxon>
        <taxon>Streptophyta</taxon>
        <taxon>Embryophyta</taxon>
        <taxon>Tracheophyta</taxon>
        <taxon>Spermatophyta</taxon>
        <taxon>Magnoliopsida</taxon>
        <taxon>Liliopsida</taxon>
        <taxon>Poales</taxon>
        <taxon>Poaceae</taxon>
        <taxon>BOP clade</taxon>
        <taxon>Oryzoideae</taxon>
        <taxon>Oryzeae</taxon>
        <taxon>Oryzinae</taxon>
        <taxon>Oryza</taxon>
    </lineage>
</organism>
<feature type="region of interest" description="Disordered" evidence="1">
    <location>
        <begin position="1"/>
        <end position="34"/>
    </location>
</feature>
<name>A0A0E0DP40_9ORYZ</name>
<dbReference type="Proteomes" id="UP000008021">
    <property type="component" value="Chromosome 5"/>
</dbReference>
<protein>
    <submittedName>
        <fullName evidence="2">Uncharacterized protein</fullName>
    </submittedName>
</protein>
<feature type="region of interest" description="Disordered" evidence="1">
    <location>
        <begin position="132"/>
        <end position="153"/>
    </location>
</feature>
<dbReference type="Gramene" id="OMERI05G08280.1">
    <property type="protein sequence ID" value="OMERI05G08280.1"/>
    <property type="gene ID" value="OMERI05G08280"/>
</dbReference>
<proteinExistence type="predicted"/>
<reference evidence="2" key="1">
    <citation type="submission" date="2015-04" db="UniProtKB">
        <authorList>
            <consortium name="EnsemblPlants"/>
        </authorList>
    </citation>
    <scope>IDENTIFICATION</scope>
</reference>
<dbReference type="HOGENOM" id="CLU_124250_0_0_1"/>
<evidence type="ECO:0000313" key="2">
    <source>
        <dbReference type="EnsemblPlants" id="OMERI05G08280.1"/>
    </source>
</evidence>
<sequence>MPPGARDPCIHCRVRPPTARSPRLPSVAATPQRRAPPLRTINSARSHRTSMPRATNRPWMLHTGGAGRTPTPLLPKVFHASGASCLNTRGKLYRLPHDPLHPRLLPRPSLAHECVGKGGAAPAQDRFQPCHPRPGRDPPSLVGLASSTTTRDGSTLAAGLPLTGKGAIRVAGGHWMGFDIRALRFLLQL</sequence>